<dbReference type="Proteomes" id="UP000549695">
    <property type="component" value="Unassembled WGS sequence"/>
</dbReference>
<dbReference type="Pfam" id="PF01425">
    <property type="entry name" value="Amidase"/>
    <property type="match status" value="2"/>
</dbReference>
<dbReference type="Gene3D" id="3.90.1300.10">
    <property type="entry name" value="Amidase signature (AS) domain"/>
    <property type="match status" value="2"/>
</dbReference>
<keyword evidence="5" id="KW-1185">Reference proteome</keyword>
<dbReference type="InterPro" id="IPR036928">
    <property type="entry name" value="AS_sf"/>
</dbReference>
<name>A0A852WEQ9_PSEA5</name>
<evidence type="ECO:0000259" key="3">
    <source>
        <dbReference type="Pfam" id="PF01425"/>
    </source>
</evidence>
<evidence type="ECO:0000313" key="4">
    <source>
        <dbReference type="EMBL" id="NYG05194.1"/>
    </source>
</evidence>
<feature type="region of interest" description="Disordered" evidence="2">
    <location>
        <begin position="76"/>
        <end position="110"/>
    </location>
</feature>
<protein>
    <submittedName>
        <fullName evidence="4">Asp-tRNA(Asn)/Glu-tRNA(Gln) amidotransferase A subunit family amidase</fullName>
    </submittedName>
</protein>
<dbReference type="RefSeq" id="WP_179762670.1">
    <property type="nucleotide sequence ID" value="NZ_BAAAJZ010000011.1"/>
</dbReference>
<comment type="caution">
    <text evidence="4">The sequence shown here is derived from an EMBL/GenBank/DDBJ whole genome shotgun (WGS) entry which is preliminary data.</text>
</comment>
<comment type="similarity">
    <text evidence="1">Belongs to the amidase family.</text>
</comment>
<reference evidence="4 5" key="1">
    <citation type="submission" date="2020-07" db="EMBL/GenBank/DDBJ databases">
        <title>Sequencing the genomes of 1000 actinobacteria strains.</title>
        <authorList>
            <person name="Klenk H.-P."/>
        </authorList>
    </citation>
    <scope>NUCLEOTIDE SEQUENCE [LARGE SCALE GENOMIC DNA]</scope>
    <source>
        <strain evidence="4 5">DSM 44749</strain>
    </source>
</reference>
<gene>
    <name evidence="4" type="ORF">HDA37_005479</name>
</gene>
<dbReference type="InterPro" id="IPR023631">
    <property type="entry name" value="Amidase_dom"/>
</dbReference>
<dbReference type="GO" id="GO:0003824">
    <property type="term" value="F:catalytic activity"/>
    <property type="evidence" value="ECO:0007669"/>
    <property type="project" value="InterPro"/>
</dbReference>
<dbReference type="SUPFAM" id="SSF75304">
    <property type="entry name" value="Amidase signature (AS) enzymes"/>
    <property type="match status" value="1"/>
</dbReference>
<evidence type="ECO:0000256" key="1">
    <source>
        <dbReference type="ARBA" id="ARBA00009199"/>
    </source>
</evidence>
<proteinExistence type="inferred from homology"/>
<evidence type="ECO:0000313" key="5">
    <source>
        <dbReference type="Proteomes" id="UP000549695"/>
    </source>
</evidence>
<organism evidence="4 5">
    <name type="scientific">Pseudonocardia alni</name>
    <name type="common">Amycolata alni</name>
    <dbReference type="NCBI Taxonomy" id="33907"/>
    <lineage>
        <taxon>Bacteria</taxon>
        <taxon>Bacillati</taxon>
        <taxon>Actinomycetota</taxon>
        <taxon>Actinomycetes</taxon>
        <taxon>Pseudonocardiales</taxon>
        <taxon>Pseudonocardiaceae</taxon>
        <taxon>Pseudonocardia</taxon>
    </lineage>
</organism>
<dbReference type="EMBL" id="JACCCZ010000001">
    <property type="protein sequence ID" value="NYG05194.1"/>
    <property type="molecule type" value="Genomic_DNA"/>
</dbReference>
<accession>A0A852WEQ9</accession>
<dbReference type="PANTHER" id="PTHR11895:SF7">
    <property type="entry name" value="GLUTAMYL-TRNA(GLN) AMIDOTRANSFERASE SUBUNIT A, MITOCHONDRIAL"/>
    <property type="match status" value="1"/>
</dbReference>
<dbReference type="PANTHER" id="PTHR11895">
    <property type="entry name" value="TRANSAMIDASE"/>
    <property type="match status" value="1"/>
</dbReference>
<feature type="domain" description="Amidase" evidence="3">
    <location>
        <begin position="265"/>
        <end position="336"/>
    </location>
</feature>
<dbReference type="GeneID" id="98055430"/>
<sequence>MSTGPGAVAVARDRRDRTEPWLRAFLRHDDHDVPVPGPAVPGPLAGLPIAVKGLHGHRTPAVRALLAAGAAPIGATSVPRPGGHQTWGWTDRGPTRNPWRADRSPGGSSAGSAAAVAAGVVGMATGSDGAGSVRIPAAWCGVLGYKPTAGLVPSADPRGLAVPGVLVRDPALLRPWLDAVARPRRPARPVAAPATAVWSADLGLDAEPDPVVVAVAATAARELLARAGITEIATPVRLPDPAPAWAARRAGRAAPRTPGEAVPATVFAAADLLLTPTTPAGPHGHDGPGGRMNVALTWAFNLSGHPAVSVPAGTGPDGCPVGLQIVARHGADAALLDLVERVVPPAAVAPAPGRG</sequence>
<dbReference type="InterPro" id="IPR000120">
    <property type="entry name" value="Amidase"/>
</dbReference>
<feature type="domain" description="Amidase" evidence="3">
    <location>
        <begin position="62"/>
        <end position="180"/>
    </location>
</feature>
<evidence type="ECO:0000256" key="2">
    <source>
        <dbReference type="SAM" id="MobiDB-lite"/>
    </source>
</evidence>
<dbReference type="AlphaFoldDB" id="A0A852WEQ9"/>